<evidence type="ECO:0000313" key="2">
    <source>
        <dbReference type="EMBL" id="SVE15971.1"/>
    </source>
</evidence>
<dbReference type="InterPro" id="IPR007562">
    <property type="entry name" value="Transglutaminase-like_domain"/>
</dbReference>
<protein>
    <recommendedName>
        <fullName evidence="1">Transglutaminase-like domain-containing protein</fullName>
    </recommendedName>
</protein>
<name>A0A383B7Z1_9ZZZZ</name>
<dbReference type="Pfam" id="PF04473">
    <property type="entry name" value="DUF553"/>
    <property type="match status" value="1"/>
</dbReference>
<organism evidence="2">
    <name type="scientific">marine metagenome</name>
    <dbReference type="NCBI Taxonomy" id="408172"/>
    <lineage>
        <taxon>unclassified sequences</taxon>
        <taxon>metagenomes</taxon>
        <taxon>ecological metagenomes</taxon>
    </lineage>
</organism>
<evidence type="ECO:0000259" key="1">
    <source>
        <dbReference type="Pfam" id="PF04473"/>
    </source>
</evidence>
<gene>
    <name evidence="2" type="ORF">METZ01_LOCUS468825</name>
</gene>
<proteinExistence type="predicted"/>
<reference evidence="2" key="1">
    <citation type="submission" date="2018-05" db="EMBL/GenBank/DDBJ databases">
        <authorList>
            <person name="Lanie J.A."/>
            <person name="Ng W.-L."/>
            <person name="Kazmierczak K.M."/>
            <person name="Andrzejewski T.M."/>
            <person name="Davidsen T.M."/>
            <person name="Wayne K.J."/>
            <person name="Tettelin H."/>
            <person name="Glass J.I."/>
            <person name="Rusch D."/>
            <person name="Podicherti R."/>
            <person name="Tsui H.-C.T."/>
            <person name="Winkler M.E."/>
        </authorList>
    </citation>
    <scope>NUCLEOTIDE SEQUENCE</scope>
</reference>
<feature type="non-terminal residue" evidence="2">
    <location>
        <position position="247"/>
    </location>
</feature>
<dbReference type="AlphaFoldDB" id="A0A383B7Z1"/>
<dbReference type="EMBL" id="UINC01198145">
    <property type="protein sequence ID" value="SVE15971.1"/>
    <property type="molecule type" value="Genomic_DNA"/>
</dbReference>
<sequence length="247" mass="28765">IFLIPTLILNILSLTKLENDFDSAFKPVPEELVEIYDANIAKIIDLDKLKELVNEEVEEKKYSGIDIPILVDDIVRRKFVHGLANINNKTNWLLEVANRLHSEKQFLSAMQPKDIVRFNYAFCNQQAIIFQEIVKDFGFEFASIGFNVKTKEENFGHFVSAVKVNQDWFYFDSNLEPNYDRRDSSVFKGVLEADKEVLKKLYPLYDFDYVTAEMISFHSLNKFPAKGGVFFQKITLFFSNFLFLILL</sequence>
<feature type="non-terminal residue" evidence="2">
    <location>
        <position position="1"/>
    </location>
</feature>
<accession>A0A383B7Z1</accession>
<feature type="domain" description="Transglutaminase-like" evidence="1">
    <location>
        <begin position="105"/>
        <end position="177"/>
    </location>
</feature>